<feature type="domain" description="Reverse transcriptase" evidence="1">
    <location>
        <begin position="153"/>
        <end position="239"/>
    </location>
</feature>
<dbReference type="InterPro" id="IPR000477">
    <property type="entry name" value="RT_dom"/>
</dbReference>
<dbReference type="EMBL" id="KV449630">
    <property type="protein sequence ID" value="OAX31052.1"/>
    <property type="molecule type" value="Genomic_DNA"/>
</dbReference>
<dbReference type="Proteomes" id="UP000092154">
    <property type="component" value="Unassembled WGS sequence"/>
</dbReference>
<gene>
    <name evidence="2" type="ORF">K503DRAFT_806411</name>
</gene>
<dbReference type="STRING" id="1314800.A0A1B7MEL6"/>
<reference evidence="2 3" key="1">
    <citation type="submission" date="2016-06" db="EMBL/GenBank/DDBJ databases">
        <title>Comparative genomics of the ectomycorrhizal sister species Rhizopogon vinicolor and Rhizopogon vesiculosus (Basidiomycota: Boletales) reveals a divergence of the mating type B locus.</title>
        <authorList>
            <consortium name="DOE Joint Genome Institute"/>
            <person name="Mujic A.B."/>
            <person name="Kuo A."/>
            <person name="Tritt A."/>
            <person name="Lipzen A."/>
            <person name="Chen C."/>
            <person name="Johnson J."/>
            <person name="Sharma A."/>
            <person name="Barry K."/>
            <person name="Grigoriev I.V."/>
            <person name="Spatafora J.W."/>
        </authorList>
    </citation>
    <scope>NUCLEOTIDE SEQUENCE [LARGE SCALE GENOMIC DNA]</scope>
    <source>
        <strain evidence="2 3">AM-OR11-026</strain>
    </source>
</reference>
<name>A0A1B7MEL6_9AGAM</name>
<organism evidence="2 3">
    <name type="scientific">Rhizopogon vinicolor AM-OR11-026</name>
    <dbReference type="NCBI Taxonomy" id="1314800"/>
    <lineage>
        <taxon>Eukaryota</taxon>
        <taxon>Fungi</taxon>
        <taxon>Dikarya</taxon>
        <taxon>Basidiomycota</taxon>
        <taxon>Agaricomycotina</taxon>
        <taxon>Agaricomycetes</taxon>
        <taxon>Agaricomycetidae</taxon>
        <taxon>Boletales</taxon>
        <taxon>Suillineae</taxon>
        <taxon>Rhizopogonaceae</taxon>
        <taxon>Rhizopogon</taxon>
    </lineage>
</organism>
<dbReference type="PANTHER" id="PTHR19446">
    <property type="entry name" value="REVERSE TRANSCRIPTASES"/>
    <property type="match status" value="1"/>
</dbReference>
<dbReference type="OrthoDB" id="3269595at2759"/>
<sequence>MATTDHFKTLAQDDPEFMSRDEARWIPVEPSALDPRPMFELNEALEWREALVAIRGMNRNTAPGKCGMHVNTLKALVSEECMAHLEQVNPSFVHPDNVRVDLAEEDLPSIPTTPMGGALWKVLLAIWDLEVIPALWNEVYIVSLLKSGDPELLTNYRGISLISVSLKILSGIMVDHLGKAVDNHGLLPIAQSGFRKREEAIAQFLVMAEVVRRCHLVGASTIGIFIDFKKAYDKVCHEWGEKWGMELGLAKCGVMLWSNDSMVKADFESTTFMTPIGEIPKVSSYKYLGIIVTNYLGVFMGKDPAMPIPEGCTDAMNHALAQAAKGLKALGTLKPLLLDKFCPVPLKVELVRSLVYPIMTYGGEFIGFNKRLALPMQRVVDMAT</sequence>
<evidence type="ECO:0000259" key="1">
    <source>
        <dbReference type="Pfam" id="PF00078"/>
    </source>
</evidence>
<dbReference type="AlphaFoldDB" id="A0A1B7MEL6"/>
<dbReference type="InParanoid" id="A0A1B7MEL6"/>
<proteinExistence type="predicted"/>
<protein>
    <recommendedName>
        <fullName evidence="1">Reverse transcriptase domain-containing protein</fullName>
    </recommendedName>
</protein>
<evidence type="ECO:0000313" key="3">
    <source>
        <dbReference type="Proteomes" id="UP000092154"/>
    </source>
</evidence>
<dbReference type="Pfam" id="PF00078">
    <property type="entry name" value="RVT_1"/>
    <property type="match status" value="1"/>
</dbReference>
<evidence type="ECO:0000313" key="2">
    <source>
        <dbReference type="EMBL" id="OAX31052.1"/>
    </source>
</evidence>
<keyword evidence="3" id="KW-1185">Reference proteome</keyword>
<accession>A0A1B7MEL6</accession>